<keyword evidence="1" id="KW-1133">Transmembrane helix</keyword>
<dbReference type="GO" id="GO:0080120">
    <property type="term" value="P:CAAX-box protein maturation"/>
    <property type="evidence" value="ECO:0007669"/>
    <property type="project" value="UniProtKB-ARBA"/>
</dbReference>
<evidence type="ECO:0000313" key="3">
    <source>
        <dbReference type="EMBL" id="QJE98389.1"/>
    </source>
</evidence>
<evidence type="ECO:0000313" key="4">
    <source>
        <dbReference type="Proteomes" id="UP000501812"/>
    </source>
</evidence>
<name>A0A858RPV8_9BACT</name>
<dbReference type="Proteomes" id="UP000501812">
    <property type="component" value="Chromosome"/>
</dbReference>
<dbReference type="Pfam" id="PF02517">
    <property type="entry name" value="Rce1-like"/>
    <property type="match status" value="1"/>
</dbReference>
<dbReference type="GO" id="GO:0004175">
    <property type="term" value="F:endopeptidase activity"/>
    <property type="evidence" value="ECO:0007669"/>
    <property type="project" value="UniProtKB-ARBA"/>
</dbReference>
<dbReference type="NCBIfam" id="TIGR03008">
    <property type="entry name" value="pepcterm_CAAX"/>
    <property type="match status" value="1"/>
</dbReference>
<feature type="transmembrane region" description="Helical" evidence="1">
    <location>
        <begin position="65"/>
        <end position="82"/>
    </location>
</feature>
<keyword evidence="3" id="KW-0378">Hydrolase</keyword>
<sequence>MEPTLSAHDARASRLRLEQTDFWIRAQIVPFAVFMGFMLLLQIFGALFIWEHPAAPWWRHWPEQWVYPLQTVVTLVLLARLWKYYEFRWSWKWCAAGAIFGAVGIGVWLLPTVMYDRLGLTGETTGWQKWLGLAARTKGFNPAEAFGEGTPAFWAALVMRFVRAVVVVALVEEILWRSFMMRFVEDWEGDYWKRPFGRASWKSYLIVTGLFMLAHAPVDYPAAFVYGSLTYVLCIWSKSLGACVVMHGVANLLMGLFAVVYGKYGLW</sequence>
<accession>A0A858RPV8</accession>
<keyword evidence="4" id="KW-1185">Reference proteome</keyword>
<feature type="transmembrane region" description="Helical" evidence="1">
    <location>
        <begin position="152"/>
        <end position="171"/>
    </location>
</feature>
<proteinExistence type="predicted"/>
<dbReference type="GO" id="GO:0006508">
    <property type="term" value="P:proteolysis"/>
    <property type="evidence" value="ECO:0007669"/>
    <property type="project" value="UniProtKB-KW"/>
</dbReference>
<dbReference type="EMBL" id="CP051774">
    <property type="protein sequence ID" value="QJE98389.1"/>
    <property type="molecule type" value="Genomic_DNA"/>
</dbReference>
<evidence type="ECO:0000256" key="1">
    <source>
        <dbReference type="SAM" id="Phobius"/>
    </source>
</evidence>
<evidence type="ECO:0000259" key="2">
    <source>
        <dbReference type="Pfam" id="PF02517"/>
    </source>
</evidence>
<reference evidence="3 4" key="1">
    <citation type="submission" date="2020-04" db="EMBL/GenBank/DDBJ databases">
        <title>Luteolibacter sp. G-1-1-1 isolated from soil.</title>
        <authorList>
            <person name="Dahal R.H."/>
        </authorList>
    </citation>
    <scope>NUCLEOTIDE SEQUENCE [LARGE SCALE GENOMIC DNA]</scope>
    <source>
        <strain evidence="3 4">G-1-1-1</strain>
    </source>
</reference>
<keyword evidence="1" id="KW-0472">Membrane</keyword>
<keyword evidence="1" id="KW-0812">Transmembrane</keyword>
<keyword evidence="3" id="KW-0645">Protease</keyword>
<feature type="transmembrane region" description="Helical" evidence="1">
    <location>
        <begin position="203"/>
        <end position="227"/>
    </location>
</feature>
<dbReference type="KEGG" id="luo:HHL09_22240"/>
<feature type="domain" description="CAAX prenyl protease 2/Lysostaphin resistance protein A-like" evidence="2">
    <location>
        <begin position="156"/>
        <end position="253"/>
    </location>
</feature>
<feature type="transmembrane region" description="Helical" evidence="1">
    <location>
        <begin position="89"/>
        <end position="110"/>
    </location>
</feature>
<dbReference type="AlphaFoldDB" id="A0A858RPV8"/>
<feature type="transmembrane region" description="Helical" evidence="1">
    <location>
        <begin position="239"/>
        <end position="261"/>
    </location>
</feature>
<feature type="transmembrane region" description="Helical" evidence="1">
    <location>
        <begin position="28"/>
        <end position="50"/>
    </location>
</feature>
<dbReference type="InterPro" id="IPR014346">
    <property type="entry name" value="Prenyl_protease-related"/>
</dbReference>
<gene>
    <name evidence="3" type="ORF">HHL09_22240</name>
</gene>
<organism evidence="3 4">
    <name type="scientific">Luteolibacter luteus</name>
    <dbReference type="NCBI Taxonomy" id="2728835"/>
    <lineage>
        <taxon>Bacteria</taxon>
        <taxon>Pseudomonadati</taxon>
        <taxon>Verrucomicrobiota</taxon>
        <taxon>Verrucomicrobiia</taxon>
        <taxon>Verrucomicrobiales</taxon>
        <taxon>Verrucomicrobiaceae</taxon>
        <taxon>Luteolibacter</taxon>
    </lineage>
</organism>
<protein>
    <submittedName>
        <fullName evidence="3">CAAX prenyl protease-related protein</fullName>
    </submittedName>
</protein>
<dbReference type="InterPro" id="IPR003675">
    <property type="entry name" value="Rce1/LyrA-like_dom"/>
</dbReference>
<dbReference type="RefSeq" id="WP_169456875.1">
    <property type="nucleotide sequence ID" value="NZ_CP051774.1"/>
</dbReference>